<evidence type="ECO:0000313" key="3">
    <source>
        <dbReference type="Proteomes" id="UP000325577"/>
    </source>
</evidence>
<organism evidence="2 3">
    <name type="scientific">Nyssa sinensis</name>
    <dbReference type="NCBI Taxonomy" id="561372"/>
    <lineage>
        <taxon>Eukaryota</taxon>
        <taxon>Viridiplantae</taxon>
        <taxon>Streptophyta</taxon>
        <taxon>Embryophyta</taxon>
        <taxon>Tracheophyta</taxon>
        <taxon>Spermatophyta</taxon>
        <taxon>Magnoliopsida</taxon>
        <taxon>eudicotyledons</taxon>
        <taxon>Gunneridae</taxon>
        <taxon>Pentapetalae</taxon>
        <taxon>asterids</taxon>
        <taxon>Cornales</taxon>
        <taxon>Nyssaceae</taxon>
        <taxon>Nyssa</taxon>
    </lineage>
</organism>
<reference evidence="2 3" key="1">
    <citation type="submission" date="2019-09" db="EMBL/GenBank/DDBJ databases">
        <title>A chromosome-level genome assembly of the Chinese tupelo Nyssa sinensis.</title>
        <authorList>
            <person name="Yang X."/>
            <person name="Kang M."/>
            <person name="Yang Y."/>
            <person name="Xiong H."/>
            <person name="Wang M."/>
            <person name="Zhang Z."/>
            <person name="Wang Z."/>
            <person name="Wu H."/>
            <person name="Ma T."/>
            <person name="Liu J."/>
            <person name="Xi Z."/>
        </authorList>
    </citation>
    <scope>NUCLEOTIDE SEQUENCE [LARGE SCALE GENOMIC DNA]</scope>
    <source>
        <strain evidence="2">J267</strain>
        <tissue evidence="2">Leaf</tissue>
    </source>
</reference>
<dbReference type="EMBL" id="CM018035">
    <property type="protein sequence ID" value="KAA8541858.1"/>
    <property type="molecule type" value="Genomic_DNA"/>
</dbReference>
<dbReference type="Proteomes" id="UP000325577">
    <property type="component" value="Linkage Group LG12"/>
</dbReference>
<feature type="compositionally biased region" description="Basic residues" evidence="1">
    <location>
        <begin position="160"/>
        <end position="176"/>
    </location>
</feature>
<evidence type="ECO:0000256" key="1">
    <source>
        <dbReference type="SAM" id="MobiDB-lite"/>
    </source>
</evidence>
<accession>A0A5J5BGV4</accession>
<dbReference type="OrthoDB" id="1517790at2759"/>
<keyword evidence="3" id="KW-1185">Reference proteome</keyword>
<gene>
    <name evidence="2" type="ORF">F0562_023010</name>
</gene>
<protein>
    <submittedName>
        <fullName evidence="2">Uncharacterized protein</fullName>
    </submittedName>
</protein>
<dbReference type="SUPFAM" id="SSF52075">
    <property type="entry name" value="Outer arm dynein light chain 1"/>
    <property type="match status" value="1"/>
</dbReference>
<dbReference type="Gene3D" id="3.80.10.10">
    <property type="entry name" value="Ribonuclease Inhibitor"/>
    <property type="match status" value="1"/>
</dbReference>
<feature type="region of interest" description="Disordered" evidence="1">
    <location>
        <begin position="160"/>
        <end position="187"/>
    </location>
</feature>
<sequence>MQFPSLLPFPLADYEIVLIPQLDLMKELNTLVLSGNPIREIGVSLVKVEINYKAELARNSKVQNLDLGNNLITNWSDLKVKKLVPNLQIFNARLMDKIMKNEKGDIVDDSLLNFANKLGVEKEELIDHSMRNKNSKHYEMNQSKDGQLNSAGGLDMEKKLKHKNRKQWNSRKKIQSSRRIVPSLRRN</sequence>
<proteinExistence type="predicted"/>
<dbReference type="InterPro" id="IPR032675">
    <property type="entry name" value="LRR_dom_sf"/>
</dbReference>
<name>A0A5J5BGV4_9ASTE</name>
<dbReference type="AlphaFoldDB" id="A0A5J5BGV4"/>
<evidence type="ECO:0000313" key="2">
    <source>
        <dbReference type="EMBL" id="KAA8541858.1"/>
    </source>
</evidence>